<reference evidence="3" key="1">
    <citation type="submission" date="2022-02" db="EMBL/GenBank/DDBJ databases">
        <authorList>
            <person name="Lee M."/>
            <person name="Kim S.-J."/>
            <person name="Jung M.-Y."/>
        </authorList>
    </citation>
    <scope>NUCLEOTIDE SEQUENCE</scope>
    <source>
        <strain evidence="3">JHP9</strain>
    </source>
</reference>
<dbReference type="PRINTS" id="PR00069">
    <property type="entry name" value="ALDKETRDTASE"/>
</dbReference>
<dbReference type="PANTHER" id="PTHR43364:SF4">
    <property type="entry name" value="NAD(P)-LINKED OXIDOREDUCTASE SUPERFAMILY PROTEIN"/>
    <property type="match status" value="1"/>
</dbReference>
<evidence type="ECO:0000313" key="3">
    <source>
        <dbReference type="EMBL" id="MCL6423140.1"/>
    </source>
</evidence>
<dbReference type="Pfam" id="PF00248">
    <property type="entry name" value="Aldo_ket_red"/>
    <property type="match status" value="1"/>
</dbReference>
<organism evidence="3 4">
    <name type="scientific">Brachybacterium equifaecis</name>
    <dbReference type="NCBI Taxonomy" id="2910770"/>
    <lineage>
        <taxon>Bacteria</taxon>
        <taxon>Bacillati</taxon>
        <taxon>Actinomycetota</taxon>
        <taxon>Actinomycetes</taxon>
        <taxon>Micrococcales</taxon>
        <taxon>Dermabacteraceae</taxon>
        <taxon>Brachybacterium</taxon>
    </lineage>
</organism>
<dbReference type="EMBL" id="JAKNCJ010000002">
    <property type="protein sequence ID" value="MCL6423140.1"/>
    <property type="molecule type" value="Genomic_DNA"/>
</dbReference>
<dbReference type="Proteomes" id="UP001203761">
    <property type="component" value="Unassembled WGS sequence"/>
</dbReference>
<dbReference type="Gene3D" id="3.20.20.100">
    <property type="entry name" value="NADP-dependent oxidoreductase domain"/>
    <property type="match status" value="1"/>
</dbReference>
<evidence type="ECO:0000256" key="1">
    <source>
        <dbReference type="ARBA" id="ARBA00023002"/>
    </source>
</evidence>
<keyword evidence="1" id="KW-0560">Oxidoreductase</keyword>
<dbReference type="CDD" id="cd19088">
    <property type="entry name" value="AKR_AKR13B1"/>
    <property type="match status" value="1"/>
</dbReference>
<dbReference type="SUPFAM" id="SSF51430">
    <property type="entry name" value="NAD(P)-linked oxidoreductase"/>
    <property type="match status" value="1"/>
</dbReference>
<dbReference type="InterPro" id="IPR050523">
    <property type="entry name" value="AKR_Detox_Biosynth"/>
</dbReference>
<dbReference type="InterPro" id="IPR036812">
    <property type="entry name" value="NAD(P)_OxRdtase_dom_sf"/>
</dbReference>
<evidence type="ECO:0000259" key="2">
    <source>
        <dbReference type="Pfam" id="PF00248"/>
    </source>
</evidence>
<comment type="caution">
    <text evidence="3">The sequence shown here is derived from an EMBL/GenBank/DDBJ whole genome shotgun (WGS) entry which is preliminary data.</text>
</comment>
<evidence type="ECO:0000313" key="4">
    <source>
        <dbReference type="Proteomes" id="UP001203761"/>
    </source>
</evidence>
<sequence length="278" mass="29532">MTRAASDPQARAGAVELLRRAFELGIRHFDTAHFYGDGRAIALLAGALGDRREEILLATKAGAVSTPDGPFPMALAQHPSDLRRSIEQNLETLRTDRLDLVYLRRADQGPGLLSPEDQQVPLAAQLEVLSGLRAEGVIGGIGLSHVSLDQLREALPAGIVAVQNIFNLADQGDSDLLRLCEREGIAWVPYFPLGGGFGNLPRVVELPVVQEIAEELGATAMQVGQAWLLAVSPRSVLISGTSSVHHLEQNLAAGDLQLTPAHMQRLEDGARAAGGSGA</sequence>
<gene>
    <name evidence="3" type="ORF">Bequi_07035</name>
</gene>
<dbReference type="PANTHER" id="PTHR43364">
    <property type="entry name" value="NADH-SPECIFIC METHYLGLYOXAL REDUCTASE-RELATED"/>
    <property type="match status" value="1"/>
</dbReference>
<dbReference type="RefSeq" id="WP_249737406.1">
    <property type="nucleotide sequence ID" value="NZ_JAKNCJ010000002.1"/>
</dbReference>
<keyword evidence="4" id="KW-1185">Reference proteome</keyword>
<name>A0ABT0R028_9MICO</name>
<dbReference type="InterPro" id="IPR023210">
    <property type="entry name" value="NADP_OxRdtase_dom"/>
</dbReference>
<feature type="domain" description="NADP-dependent oxidoreductase" evidence="2">
    <location>
        <begin position="8"/>
        <end position="267"/>
    </location>
</feature>
<accession>A0ABT0R028</accession>
<dbReference type="InterPro" id="IPR020471">
    <property type="entry name" value="AKR"/>
</dbReference>
<protein>
    <submittedName>
        <fullName evidence="3">Aldo/keto reductase</fullName>
    </submittedName>
</protein>
<proteinExistence type="predicted"/>